<dbReference type="Proteomes" id="UP000053413">
    <property type="component" value="Unassembled WGS sequence"/>
</dbReference>
<feature type="compositionally biased region" description="Low complexity" evidence="1">
    <location>
        <begin position="313"/>
        <end position="331"/>
    </location>
</feature>
<feature type="compositionally biased region" description="Basic and acidic residues" evidence="1">
    <location>
        <begin position="391"/>
        <end position="401"/>
    </location>
</feature>
<feature type="compositionally biased region" description="Basic and acidic residues" evidence="1">
    <location>
        <begin position="421"/>
        <end position="430"/>
    </location>
</feature>
<comment type="caution">
    <text evidence="3">The sequence shown here is derived from an EMBL/GenBank/DDBJ whole genome shotgun (WGS) entry which is preliminary data.</text>
</comment>
<evidence type="ECO:0000313" key="4">
    <source>
        <dbReference type="Proteomes" id="UP000053413"/>
    </source>
</evidence>
<feature type="domain" description="HTH cro/C1-type" evidence="2">
    <location>
        <begin position="16"/>
        <end position="72"/>
    </location>
</feature>
<feature type="compositionally biased region" description="Basic and acidic residues" evidence="1">
    <location>
        <begin position="437"/>
        <end position="457"/>
    </location>
</feature>
<feature type="region of interest" description="Disordered" evidence="1">
    <location>
        <begin position="390"/>
        <end position="481"/>
    </location>
</feature>
<dbReference type="Pfam" id="PF13560">
    <property type="entry name" value="HTH_31"/>
    <property type="match status" value="1"/>
</dbReference>
<dbReference type="InterPro" id="IPR010982">
    <property type="entry name" value="Lambda_DNA-bd_dom_sf"/>
</dbReference>
<sequence length="683" mass="70657">MVGVGNAKEVDDFAERLRALKERSGRSYGSLATRLHVSTSTLHRYCNGDAVPAEYASVERFARLCGATPEELLALHRRWILADASRHRAREADREGAGGRPAADGTASAPRRGGADRRAVDGTAPAPEADARRGDGEPRLSADAREGDDDPSDNSGTTTATPGARPDADRHREHLAASGPGPVTDTPRGAAAPTGPAGDGTGPEAGGRSRDAQPYPAADARQDTADERQRTGDEPHSTADERQRTATPADASGATPTSGVPAAHRTAAATDRSSRSHGPARRGGAAHQDGDPRHPHQRGDTGDTGDTIERADGALAPSAAAGQAEPHAAPADKTAPTGNAGSAATARRRLRAVSGSDRDTAVVSRARRPWALLAGAAAVVVLAVTAVEVRPPGDGDRKDAAASRPSAAPSSTPHAGPTARGHLDRQRTDGDDASGAPRDDDKDKDGKGERGKGRRADGGASGSPGPGGSKDPDGGGSTQVPLTLSTRSHVWENGCGHRYLIDRSPSQVAPPPTEQDAPTWAAAHGAVHGGTTNVEVTVQGRASSAVVLQALHVRVVGRRTPLAWSSFAMDNGCGGSLTPRAFSVNLDAARPLARPTEGNDAGKPIPAVHFPYRVSASDPEVLLVNARTAGCDCSWYLELDWSSGGRSGTLRIDDHGSPFRTSGIKGRPQYAYDYTDGSWHTSE</sequence>
<dbReference type="SMART" id="SM00530">
    <property type="entry name" value="HTH_XRE"/>
    <property type="match status" value="1"/>
</dbReference>
<feature type="compositionally biased region" description="Basic and acidic residues" evidence="1">
    <location>
        <begin position="129"/>
        <end position="145"/>
    </location>
</feature>
<feature type="compositionally biased region" description="Basic and acidic residues" evidence="1">
    <location>
        <begin position="220"/>
        <end position="244"/>
    </location>
</feature>
<feature type="region of interest" description="Disordered" evidence="1">
    <location>
        <begin position="90"/>
        <end position="363"/>
    </location>
</feature>
<dbReference type="InterPro" id="IPR001387">
    <property type="entry name" value="Cro/C1-type_HTH"/>
</dbReference>
<protein>
    <recommendedName>
        <fullName evidence="2">HTH cro/C1-type domain-containing protein</fullName>
    </recommendedName>
</protein>
<feature type="compositionally biased region" description="Basic and acidic residues" evidence="1">
    <location>
        <begin position="166"/>
        <end position="175"/>
    </location>
</feature>
<dbReference type="SUPFAM" id="SSF47413">
    <property type="entry name" value="lambda repressor-like DNA-binding domains"/>
    <property type="match status" value="1"/>
</dbReference>
<feature type="compositionally biased region" description="Low complexity" evidence="1">
    <location>
        <begin position="402"/>
        <end position="419"/>
    </location>
</feature>
<evidence type="ECO:0000256" key="1">
    <source>
        <dbReference type="SAM" id="MobiDB-lite"/>
    </source>
</evidence>
<gene>
    <name evidence="3" type="ORF">ADL28_15315</name>
</gene>
<feature type="compositionally biased region" description="Low complexity" evidence="1">
    <location>
        <begin position="184"/>
        <end position="196"/>
    </location>
</feature>
<name>A0A0X3WXL7_STRVO</name>
<proteinExistence type="predicted"/>
<dbReference type="GO" id="GO:0003677">
    <property type="term" value="F:DNA binding"/>
    <property type="evidence" value="ECO:0007669"/>
    <property type="project" value="InterPro"/>
</dbReference>
<dbReference type="CDD" id="cd00093">
    <property type="entry name" value="HTH_XRE"/>
    <property type="match status" value="1"/>
</dbReference>
<evidence type="ECO:0000259" key="2">
    <source>
        <dbReference type="SMART" id="SM00530"/>
    </source>
</evidence>
<accession>A0A0X3WXL7</accession>
<organism evidence="3 4">
    <name type="scientific">Streptomyces violaceusniger</name>
    <dbReference type="NCBI Taxonomy" id="68280"/>
    <lineage>
        <taxon>Bacteria</taxon>
        <taxon>Bacillati</taxon>
        <taxon>Actinomycetota</taxon>
        <taxon>Actinomycetes</taxon>
        <taxon>Kitasatosporales</taxon>
        <taxon>Streptomycetaceae</taxon>
        <taxon>Streptomyces</taxon>
        <taxon>Streptomyces violaceusniger group</taxon>
    </lineage>
</organism>
<dbReference type="Gene3D" id="1.10.260.40">
    <property type="entry name" value="lambda repressor-like DNA-binding domains"/>
    <property type="match status" value="1"/>
</dbReference>
<evidence type="ECO:0000313" key="3">
    <source>
        <dbReference type="EMBL" id="KUL61613.1"/>
    </source>
</evidence>
<feature type="compositionally biased region" description="Basic and acidic residues" evidence="1">
    <location>
        <begin position="288"/>
        <end position="312"/>
    </location>
</feature>
<feature type="compositionally biased region" description="Gly residues" evidence="1">
    <location>
        <begin position="459"/>
        <end position="468"/>
    </location>
</feature>
<dbReference type="AlphaFoldDB" id="A0A0X3WXL7"/>
<reference evidence="4" key="1">
    <citation type="submission" date="2015-10" db="EMBL/GenBank/DDBJ databases">
        <authorList>
            <person name="Ju K.-S."/>
            <person name="Doroghazi J.R."/>
            <person name="Metcalf W.W."/>
        </authorList>
    </citation>
    <scope>NUCLEOTIDE SEQUENCE [LARGE SCALE GENOMIC DNA]</scope>
    <source>
        <strain evidence="4">NRRL F-8817</strain>
    </source>
</reference>
<dbReference type="EMBL" id="LLZJ01000166">
    <property type="protein sequence ID" value="KUL61613.1"/>
    <property type="molecule type" value="Genomic_DNA"/>
</dbReference>